<sequence>MNIEDDEIIVPNEPNANDLPQSVISTSFISVSRVSTVSLDFQFHPISSFSNLSNASTLQPNFRFSMAQQLQHFQDVNFINPISDILVYSNDLVLNTDEPLEIKEKTNSKTHENLLSFSIKPLYDKIQINTSVEIPCIVTFKGDNTDLELIEKYRQGLDLIFVVDISGSMRSGKIGLVKATIEFVITLLKDFDRISIIGFSDSAFIYCPLTVMNEQGKAKMTEIINGLGPTGGTHIECGVRAALHMLADRKVCNQVSSILLLSDGCDNDTRSVNNRIQIAIEEFKPRIKGSYRMHTFGYGRNHDSFVMSLMADLTNGNFYYVENEVAVSDAFANCMGELVALLASNVQVSLTTKNCGIPFKLSKLYSNTGDTIFTMPNVFFGDKKDSVFVLDFEAIQENFIGQKIVPIEAVATFTLKNGEKIRKIAVLELFIVGKDEKVTKDKSVLLEYYRVKGAESLKQIIEFADAGKFAEAREVARISEEEISNSEVVGDPKIQALMKDIKDSKKRIMSKNSWISGGRAQLSSIQNSHFNKVAMSNCMAYQNSMQFKYSQLSKVYIDSIVTTINYPKSHIIQRNFYDTPPQSSSSSPTF</sequence>
<dbReference type="Gene3D" id="3.40.50.410">
    <property type="entry name" value="von Willebrand factor, type A domain"/>
    <property type="match status" value="1"/>
</dbReference>
<dbReference type="InterPro" id="IPR002035">
    <property type="entry name" value="VWF_A"/>
</dbReference>
<feature type="domain" description="VWFA" evidence="1">
    <location>
        <begin position="158"/>
        <end position="335"/>
    </location>
</feature>
<evidence type="ECO:0000313" key="3">
    <source>
        <dbReference type="Proteomes" id="UP000187209"/>
    </source>
</evidence>
<dbReference type="InterPro" id="IPR051266">
    <property type="entry name" value="CLCR"/>
</dbReference>
<dbReference type="PANTHER" id="PTHR10579:SF43">
    <property type="entry name" value="ZINC FINGER (C3HC4-TYPE RING FINGER) FAMILY PROTEIN"/>
    <property type="match status" value="1"/>
</dbReference>
<dbReference type="Proteomes" id="UP000187209">
    <property type="component" value="Unassembled WGS sequence"/>
</dbReference>
<gene>
    <name evidence="2" type="ORF">SteCoe_36296</name>
</gene>
<comment type="caution">
    <text evidence="2">The sequence shown here is derived from an EMBL/GenBank/DDBJ whole genome shotgun (WGS) entry which is preliminary data.</text>
</comment>
<evidence type="ECO:0000259" key="1">
    <source>
        <dbReference type="PROSITE" id="PS50234"/>
    </source>
</evidence>
<dbReference type="Pfam" id="PF00092">
    <property type="entry name" value="VWA"/>
    <property type="match status" value="1"/>
</dbReference>
<protein>
    <recommendedName>
        <fullName evidence="1">VWFA domain-containing protein</fullName>
    </recommendedName>
</protein>
<dbReference type="EMBL" id="MPUH01001641">
    <property type="protein sequence ID" value="OMJ66760.1"/>
    <property type="molecule type" value="Genomic_DNA"/>
</dbReference>
<dbReference type="SMART" id="SM00327">
    <property type="entry name" value="VWA"/>
    <property type="match status" value="1"/>
</dbReference>
<dbReference type="PROSITE" id="PS50234">
    <property type="entry name" value="VWFA"/>
    <property type="match status" value="1"/>
</dbReference>
<accession>A0A1R2AQS6</accession>
<reference evidence="2 3" key="1">
    <citation type="submission" date="2016-11" db="EMBL/GenBank/DDBJ databases">
        <title>The macronuclear genome of Stentor coeruleus: a giant cell with tiny introns.</title>
        <authorList>
            <person name="Slabodnick M."/>
            <person name="Ruby J.G."/>
            <person name="Reiff S.B."/>
            <person name="Swart E.C."/>
            <person name="Gosai S."/>
            <person name="Prabakaran S."/>
            <person name="Witkowska E."/>
            <person name="Larue G.E."/>
            <person name="Fisher S."/>
            <person name="Freeman R.M."/>
            <person name="Gunawardena J."/>
            <person name="Chu W."/>
            <person name="Stover N.A."/>
            <person name="Gregory B.D."/>
            <person name="Nowacki M."/>
            <person name="Derisi J."/>
            <person name="Roy S.W."/>
            <person name="Marshall W.F."/>
            <person name="Sood P."/>
        </authorList>
    </citation>
    <scope>NUCLEOTIDE SEQUENCE [LARGE SCALE GENOMIC DNA]</scope>
    <source>
        <strain evidence="2">WM001</strain>
    </source>
</reference>
<dbReference type="PANTHER" id="PTHR10579">
    <property type="entry name" value="CALCIUM-ACTIVATED CHLORIDE CHANNEL REGULATOR"/>
    <property type="match status" value="1"/>
</dbReference>
<name>A0A1R2AQS6_9CILI</name>
<organism evidence="2 3">
    <name type="scientific">Stentor coeruleus</name>
    <dbReference type="NCBI Taxonomy" id="5963"/>
    <lineage>
        <taxon>Eukaryota</taxon>
        <taxon>Sar</taxon>
        <taxon>Alveolata</taxon>
        <taxon>Ciliophora</taxon>
        <taxon>Postciliodesmatophora</taxon>
        <taxon>Heterotrichea</taxon>
        <taxon>Heterotrichida</taxon>
        <taxon>Stentoridae</taxon>
        <taxon>Stentor</taxon>
    </lineage>
</organism>
<evidence type="ECO:0000313" key="2">
    <source>
        <dbReference type="EMBL" id="OMJ66760.1"/>
    </source>
</evidence>
<dbReference type="InterPro" id="IPR036465">
    <property type="entry name" value="vWFA_dom_sf"/>
</dbReference>
<dbReference type="OrthoDB" id="687730at2759"/>
<keyword evidence="3" id="KW-1185">Reference proteome</keyword>
<proteinExistence type="predicted"/>
<dbReference type="SUPFAM" id="SSF53300">
    <property type="entry name" value="vWA-like"/>
    <property type="match status" value="1"/>
</dbReference>
<dbReference type="AlphaFoldDB" id="A0A1R2AQS6"/>